<gene>
    <name evidence="2" type="ORF">SEMRO_1258_G256840.1</name>
</gene>
<comment type="caution">
    <text evidence="2">The sequence shown here is derived from an EMBL/GenBank/DDBJ whole genome shotgun (WGS) entry which is preliminary data.</text>
</comment>
<evidence type="ECO:0008006" key="4">
    <source>
        <dbReference type="Google" id="ProtNLM"/>
    </source>
</evidence>
<organism evidence="2 3">
    <name type="scientific">Seminavis robusta</name>
    <dbReference type="NCBI Taxonomy" id="568900"/>
    <lineage>
        <taxon>Eukaryota</taxon>
        <taxon>Sar</taxon>
        <taxon>Stramenopiles</taxon>
        <taxon>Ochrophyta</taxon>
        <taxon>Bacillariophyta</taxon>
        <taxon>Bacillariophyceae</taxon>
        <taxon>Bacillariophycidae</taxon>
        <taxon>Naviculales</taxon>
        <taxon>Naviculaceae</taxon>
        <taxon>Seminavis</taxon>
    </lineage>
</organism>
<keyword evidence="1" id="KW-0732">Signal</keyword>
<dbReference type="Proteomes" id="UP001153069">
    <property type="component" value="Unassembled WGS sequence"/>
</dbReference>
<evidence type="ECO:0000313" key="3">
    <source>
        <dbReference type="Proteomes" id="UP001153069"/>
    </source>
</evidence>
<name>A0A9N8EI35_9STRA</name>
<protein>
    <recommendedName>
        <fullName evidence="4">Secreted protein</fullName>
    </recommendedName>
</protein>
<evidence type="ECO:0000256" key="1">
    <source>
        <dbReference type="SAM" id="SignalP"/>
    </source>
</evidence>
<dbReference type="AlphaFoldDB" id="A0A9N8EI35"/>
<reference evidence="2" key="1">
    <citation type="submission" date="2020-06" db="EMBL/GenBank/DDBJ databases">
        <authorList>
            <consortium name="Plant Systems Biology data submission"/>
        </authorList>
    </citation>
    <scope>NUCLEOTIDE SEQUENCE</scope>
    <source>
        <strain evidence="2">D6</strain>
    </source>
</reference>
<evidence type="ECO:0000313" key="2">
    <source>
        <dbReference type="EMBL" id="CAB9522007.1"/>
    </source>
</evidence>
<dbReference type="EMBL" id="CAICTM010001256">
    <property type="protein sequence ID" value="CAB9522007.1"/>
    <property type="molecule type" value="Genomic_DNA"/>
</dbReference>
<keyword evidence="3" id="KW-1185">Reference proteome</keyword>
<accession>A0A9N8EI35</accession>
<feature type="signal peptide" evidence="1">
    <location>
        <begin position="1"/>
        <end position="29"/>
    </location>
</feature>
<proteinExistence type="predicted"/>
<feature type="chain" id="PRO_5040179809" description="Secreted protein" evidence="1">
    <location>
        <begin position="30"/>
        <end position="203"/>
    </location>
</feature>
<sequence length="203" mass="22924">MTSTFWSRLSIVFVLFHLLHVFVVRPVEAVVSAECEHETKVIQSYSNVQAELHLALHKHVQGHVLDCNYTSMTEFNCTITYDPQEETMAPYQEFCDRAQGQIVKRKVDLNHVLLGVLTFNVAIKDIPQCVGASCDPSTIEQDDLPNDIFGDFIKEMSEGDICDQATASWGELDFWGNFGVQIASWAGVDLRDCFDDPEDDENN</sequence>